<evidence type="ECO:0000256" key="1">
    <source>
        <dbReference type="ARBA" id="ARBA00007946"/>
    </source>
</evidence>
<dbReference type="SFLD" id="SFLDS00005">
    <property type="entry name" value="Isoprenoid_Synthase_Type_I"/>
    <property type="match status" value="1"/>
</dbReference>
<name>A0AAD8Q9F1_9PEZI</name>
<dbReference type="SUPFAM" id="SSF48576">
    <property type="entry name" value="Terpenoid synthases"/>
    <property type="match status" value="1"/>
</dbReference>
<dbReference type="Pfam" id="PF06330">
    <property type="entry name" value="TRI5"/>
    <property type="match status" value="1"/>
</dbReference>
<comment type="similarity">
    <text evidence="1">Belongs to the trichodiene synthase family.</text>
</comment>
<dbReference type="InterPro" id="IPR008949">
    <property type="entry name" value="Isoprenoid_synthase_dom_sf"/>
</dbReference>
<gene>
    <name evidence="3" type="ORF">LY79DRAFT_600097</name>
</gene>
<reference evidence="3" key="1">
    <citation type="submission" date="2021-06" db="EMBL/GenBank/DDBJ databases">
        <title>Comparative genomics, transcriptomics and evolutionary studies reveal genomic signatures of adaptation to plant cell wall in hemibiotrophic fungi.</title>
        <authorList>
            <consortium name="DOE Joint Genome Institute"/>
            <person name="Baroncelli R."/>
            <person name="Diaz J.F."/>
            <person name="Benocci T."/>
            <person name="Peng M."/>
            <person name="Battaglia E."/>
            <person name="Haridas S."/>
            <person name="Andreopoulos W."/>
            <person name="Labutti K."/>
            <person name="Pangilinan J."/>
            <person name="Floch G.L."/>
            <person name="Makela M.R."/>
            <person name="Henrissat B."/>
            <person name="Grigoriev I.V."/>
            <person name="Crouch J.A."/>
            <person name="De Vries R.P."/>
            <person name="Sukno S.A."/>
            <person name="Thon M.R."/>
        </authorList>
    </citation>
    <scope>NUCLEOTIDE SEQUENCE</scope>
    <source>
        <strain evidence="3">CBS 125086</strain>
    </source>
</reference>
<dbReference type="RefSeq" id="XP_060418208.1">
    <property type="nucleotide sequence ID" value="XM_060561829.1"/>
</dbReference>
<dbReference type="GO" id="GO:0016838">
    <property type="term" value="F:carbon-oxygen lyase activity, acting on phosphates"/>
    <property type="evidence" value="ECO:0007669"/>
    <property type="project" value="InterPro"/>
</dbReference>
<keyword evidence="2" id="KW-0456">Lyase</keyword>
<proteinExistence type="inferred from homology"/>
<dbReference type="GeneID" id="85446069"/>
<dbReference type="AlphaFoldDB" id="A0AAD8Q9F1"/>
<evidence type="ECO:0000256" key="2">
    <source>
        <dbReference type="ARBA" id="ARBA00023239"/>
    </source>
</evidence>
<sequence length="374" mass="42111">MISPSQLTPGAHDAAVAAGNPLFRMLSSLWGLFSPKRIRLEDDLAAAPDRLASLVKPICTDMLKELRYPGVPQIKEESVEALLQYMYKRAVEIGYPLDTPISAKAFRLGHSLGLLCHPNHPTEVQGYVGLFTWLVVQYDDIVGQNDEMAEAQLFQERFFKGETQPNAMLEGLATLMREAPRLFDPVMANLLQISTLKFLTCNLLERHKGFINMRITRAGVKFPDFVRDLSGINVAFAVFCFPQAQYPDVEQYLEAIPDMARFIDISNDVLSFYKEELGGDTRNYVHNRAMATGRPVLTELEVIKNEVVEAANRAAVILKGRGQYEQSLHDSVRGLLAMHTANPRYKLKDLGLAEEHPLAPFEDQIGELFDRMRE</sequence>
<accession>A0AAD8Q9F1</accession>
<dbReference type="Proteomes" id="UP001230504">
    <property type="component" value="Unassembled WGS sequence"/>
</dbReference>
<protein>
    <submittedName>
        <fullName evidence="3">Longiborneol synthase</fullName>
    </submittedName>
</protein>
<dbReference type="EMBL" id="JAHLJV010000008">
    <property type="protein sequence ID" value="KAK1597418.1"/>
    <property type="molecule type" value="Genomic_DNA"/>
</dbReference>
<evidence type="ECO:0000313" key="4">
    <source>
        <dbReference type="Proteomes" id="UP001230504"/>
    </source>
</evidence>
<organism evidence="3 4">
    <name type="scientific">Colletotrichum navitas</name>
    <dbReference type="NCBI Taxonomy" id="681940"/>
    <lineage>
        <taxon>Eukaryota</taxon>
        <taxon>Fungi</taxon>
        <taxon>Dikarya</taxon>
        <taxon>Ascomycota</taxon>
        <taxon>Pezizomycotina</taxon>
        <taxon>Sordariomycetes</taxon>
        <taxon>Hypocreomycetidae</taxon>
        <taxon>Glomerellales</taxon>
        <taxon>Glomerellaceae</taxon>
        <taxon>Colletotrichum</taxon>
        <taxon>Colletotrichum graminicola species complex</taxon>
    </lineage>
</organism>
<comment type="caution">
    <text evidence="3">The sequence shown here is derived from an EMBL/GenBank/DDBJ whole genome shotgun (WGS) entry which is preliminary data.</text>
</comment>
<keyword evidence="4" id="KW-1185">Reference proteome</keyword>
<dbReference type="Gene3D" id="1.10.600.10">
    <property type="entry name" value="Farnesyl Diphosphate Synthase"/>
    <property type="match status" value="1"/>
</dbReference>
<dbReference type="InterPro" id="IPR024652">
    <property type="entry name" value="Trichodiene_synth"/>
</dbReference>
<evidence type="ECO:0000313" key="3">
    <source>
        <dbReference type="EMBL" id="KAK1597418.1"/>
    </source>
</evidence>
<dbReference type="SFLD" id="SFLDG01021">
    <property type="entry name" value="Trichodiene_Synthase_Like"/>
    <property type="match status" value="1"/>
</dbReference>